<evidence type="ECO:0000313" key="3">
    <source>
        <dbReference type="Proteomes" id="UP000887577"/>
    </source>
</evidence>
<organism evidence="3 4">
    <name type="scientific">Panagrolaimus superbus</name>
    <dbReference type="NCBI Taxonomy" id="310955"/>
    <lineage>
        <taxon>Eukaryota</taxon>
        <taxon>Metazoa</taxon>
        <taxon>Ecdysozoa</taxon>
        <taxon>Nematoda</taxon>
        <taxon>Chromadorea</taxon>
        <taxon>Rhabditida</taxon>
        <taxon>Tylenchina</taxon>
        <taxon>Panagrolaimomorpha</taxon>
        <taxon>Panagrolaimoidea</taxon>
        <taxon>Panagrolaimidae</taxon>
        <taxon>Panagrolaimus</taxon>
    </lineage>
</organism>
<keyword evidence="3" id="KW-1185">Reference proteome</keyword>
<keyword evidence="2" id="KW-0472">Membrane</keyword>
<sequence>MVLVTLSTSSNTPKSDVQKEEEELLSDNTGVQNGSDVLMVNPGPLTIMLAENELVFEVCSSLCDSDFLVCYESDPVGQNVTEQCDSKCGFYVLTSGDKISFNEALTATSAESKMEDCDQFTMVYGLFYFRQARMVSCKPKIVNGFVKLNIQNASSECPVSIKNATIVPDTTTPLPTTHLPHIKPESNGSSGNDTTTSESGGFIENYWWIFLIIAVVLLIIVVVV</sequence>
<dbReference type="Proteomes" id="UP000887577">
    <property type="component" value="Unplaced"/>
</dbReference>
<accession>A0A914XX22</accession>
<keyword evidence="2" id="KW-1133">Transmembrane helix</keyword>
<evidence type="ECO:0000313" key="4">
    <source>
        <dbReference type="WBParaSite" id="PSU_v2.g12495.t1"/>
    </source>
</evidence>
<name>A0A914XX22_9BILA</name>
<proteinExistence type="predicted"/>
<dbReference type="WBParaSite" id="PSU_v2.g12495.t1">
    <property type="protein sequence ID" value="PSU_v2.g12495.t1"/>
    <property type="gene ID" value="PSU_v2.g12495"/>
</dbReference>
<feature type="region of interest" description="Disordered" evidence="1">
    <location>
        <begin position="171"/>
        <end position="196"/>
    </location>
</feature>
<keyword evidence="2" id="KW-0812">Transmembrane</keyword>
<feature type="transmembrane region" description="Helical" evidence="2">
    <location>
        <begin position="206"/>
        <end position="223"/>
    </location>
</feature>
<reference evidence="4" key="1">
    <citation type="submission" date="2022-11" db="UniProtKB">
        <authorList>
            <consortium name="WormBaseParasite"/>
        </authorList>
    </citation>
    <scope>IDENTIFICATION</scope>
</reference>
<protein>
    <submittedName>
        <fullName evidence="4">Uncharacterized protein</fullName>
    </submittedName>
</protein>
<dbReference type="AlphaFoldDB" id="A0A914XX22"/>
<evidence type="ECO:0000256" key="2">
    <source>
        <dbReference type="SAM" id="Phobius"/>
    </source>
</evidence>
<evidence type="ECO:0000256" key="1">
    <source>
        <dbReference type="SAM" id="MobiDB-lite"/>
    </source>
</evidence>